<proteinExistence type="predicted"/>
<comment type="caution">
    <text evidence="2">The sequence shown here is derived from an EMBL/GenBank/DDBJ whole genome shotgun (WGS) entry which is preliminary data.</text>
</comment>
<keyword evidence="3" id="KW-1185">Reference proteome</keyword>
<evidence type="ECO:0000313" key="3">
    <source>
        <dbReference type="Proteomes" id="UP000257136"/>
    </source>
</evidence>
<sequence>MLSKNIKNALIIAAVVGTILNTINSYDVIWESNFTFRNVLRIVLTYITPFCVSLYSSTLASKSFEKTNTKNTVTEK</sequence>
<organism evidence="2 3">
    <name type="scientific">Flavobacterium aquicola</name>
    <dbReference type="NCBI Taxonomy" id="1682742"/>
    <lineage>
        <taxon>Bacteria</taxon>
        <taxon>Pseudomonadati</taxon>
        <taxon>Bacteroidota</taxon>
        <taxon>Flavobacteriia</taxon>
        <taxon>Flavobacteriales</taxon>
        <taxon>Flavobacteriaceae</taxon>
        <taxon>Flavobacterium</taxon>
    </lineage>
</organism>
<dbReference type="InterPro" id="IPR047700">
    <property type="entry name" value="NrtS-like"/>
</dbReference>
<keyword evidence="1" id="KW-1133">Transmembrane helix</keyword>
<dbReference type="OrthoDB" id="282896at2"/>
<name>A0A3E0EUF5_9FLAO</name>
<feature type="transmembrane region" description="Helical" evidence="1">
    <location>
        <begin position="41"/>
        <end position="60"/>
    </location>
</feature>
<evidence type="ECO:0000256" key="1">
    <source>
        <dbReference type="SAM" id="Phobius"/>
    </source>
</evidence>
<keyword evidence="1" id="KW-0472">Membrane</keyword>
<gene>
    <name evidence="2" type="ORF">C8P67_101279</name>
</gene>
<dbReference type="EMBL" id="QUNI01000001">
    <property type="protein sequence ID" value="REH01796.1"/>
    <property type="molecule type" value="Genomic_DNA"/>
</dbReference>
<dbReference type="Proteomes" id="UP000257136">
    <property type="component" value="Unassembled WGS sequence"/>
</dbReference>
<evidence type="ECO:0000313" key="2">
    <source>
        <dbReference type="EMBL" id="REH01796.1"/>
    </source>
</evidence>
<reference evidence="2 3" key="1">
    <citation type="submission" date="2018-08" db="EMBL/GenBank/DDBJ databases">
        <title>Genomic Encyclopedia of Archaeal and Bacterial Type Strains, Phase II (KMG-II): from individual species to whole genera.</title>
        <authorList>
            <person name="Goeker M."/>
        </authorList>
    </citation>
    <scope>NUCLEOTIDE SEQUENCE [LARGE SCALE GENOMIC DNA]</scope>
    <source>
        <strain evidence="2 3">DSM 100880</strain>
    </source>
</reference>
<keyword evidence="1" id="KW-0812">Transmembrane</keyword>
<evidence type="ECO:0008006" key="4">
    <source>
        <dbReference type="Google" id="ProtNLM"/>
    </source>
</evidence>
<protein>
    <recommendedName>
        <fullName evidence="4">Phosphoenolpyruvate protein kinase</fullName>
    </recommendedName>
</protein>
<dbReference type="RefSeq" id="WP_115809592.1">
    <property type="nucleotide sequence ID" value="NZ_QUNI01000001.1"/>
</dbReference>
<dbReference type="NCBIfam" id="NF038050">
    <property type="entry name" value="NrtS"/>
    <property type="match status" value="1"/>
</dbReference>
<dbReference type="AlphaFoldDB" id="A0A3E0EUF5"/>
<accession>A0A3E0EUF5</accession>